<dbReference type="EMBL" id="FRAR01000012">
    <property type="protein sequence ID" value="SHK38900.1"/>
    <property type="molecule type" value="Genomic_DNA"/>
</dbReference>
<keyword evidence="3" id="KW-0249">Electron transport</keyword>
<evidence type="ECO:0000313" key="9">
    <source>
        <dbReference type="EMBL" id="SHK38900.1"/>
    </source>
</evidence>
<dbReference type="SUPFAM" id="SSF52833">
    <property type="entry name" value="Thioredoxin-like"/>
    <property type="match status" value="1"/>
</dbReference>
<keyword evidence="10" id="KW-1185">Reference proteome</keyword>
<dbReference type="GO" id="GO:0045454">
    <property type="term" value="P:cell redox homeostasis"/>
    <property type="evidence" value="ECO:0007669"/>
    <property type="project" value="TreeGrafter"/>
</dbReference>
<keyword evidence="4 7" id="KW-1015">Disulfide bond</keyword>
<comment type="similarity">
    <text evidence="1 6">Belongs to the thioredoxin family.</text>
</comment>
<keyword evidence="2" id="KW-0813">Transport</keyword>
<dbReference type="GO" id="GO:0015035">
    <property type="term" value="F:protein-disulfide reductase activity"/>
    <property type="evidence" value="ECO:0007669"/>
    <property type="project" value="InterPro"/>
</dbReference>
<sequence>MGYERFQRLTAEDFDTHIFDNGTPSLVFFAAKRCEICKELLPIMEELVDDYSDKLHVYFVDVDEYVELHKRFRLRGIPQLLIFNHGELKNRVGGLHEKEEIIEVIDSSLYEE</sequence>
<dbReference type="PANTHER" id="PTHR45663">
    <property type="entry name" value="GEO12009P1"/>
    <property type="match status" value="1"/>
</dbReference>
<dbReference type="PROSITE" id="PS51352">
    <property type="entry name" value="THIOREDOXIN_2"/>
    <property type="match status" value="1"/>
</dbReference>
<dbReference type="STRING" id="1121421.SAMN02745123_01689"/>
<evidence type="ECO:0000256" key="7">
    <source>
        <dbReference type="PIRSR" id="PIRSR000077-4"/>
    </source>
</evidence>
<dbReference type="OrthoDB" id="1906716at2"/>
<dbReference type="InterPro" id="IPR013766">
    <property type="entry name" value="Thioredoxin_domain"/>
</dbReference>
<evidence type="ECO:0000256" key="2">
    <source>
        <dbReference type="ARBA" id="ARBA00022448"/>
    </source>
</evidence>
<proteinExistence type="inferred from homology"/>
<dbReference type="PANTHER" id="PTHR45663:SF11">
    <property type="entry name" value="GEO12009P1"/>
    <property type="match status" value="1"/>
</dbReference>
<dbReference type="CDD" id="cd02947">
    <property type="entry name" value="TRX_family"/>
    <property type="match status" value="1"/>
</dbReference>
<dbReference type="Proteomes" id="UP000183997">
    <property type="component" value="Unassembled WGS sequence"/>
</dbReference>
<gene>
    <name evidence="9" type="ORF">SAMN02745123_01689</name>
</gene>
<reference evidence="10" key="1">
    <citation type="submission" date="2016-11" db="EMBL/GenBank/DDBJ databases">
        <authorList>
            <person name="Varghese N."/>
            <person name="Submissions S."/>
        </authorList>
    </citation>
    <scope>NUCLEOTIDE SEQUENCE [LARGE SCALE GENOMIC DNA]</scope>
    <source>
        <strain evidence="10">DSM 10349</strain>
    </source>
</reference>
<protein>
    <recommendedName>
        <fullName evidence="6">Thioredoxin</fullName>
    </recommendedName>
</protein>
<accession>A0A1M6S2H7</accession>
<dbReference type="GO" id="GO:0005829">
    <property type="term" value="C:cytosol"/>
    <property type="evidence" value="ECO:0007669"/>
    <property type="project" value="TreeGrafter"/>
</dbReference>
<name>A0A1M6S2H7_9FIRM</name>
<keyword evidence="5 7" id="KW-0676">Redox-active center</keyword>
<evidence type="ECO:0000256" key="1">
    <source>
        <dbReference type="ARBA" id="ARBA00008987"/>
    </source>
</evidence>
<evidence type="ECO:0000313" key="10">
    <source>
        <dbReference type="Proteomes" id="UP000183997"/>
    </source>
</evidence>
<dbReference type="Pfam" id="PF00085">
    <property type="entry name" value="Thioredoxin"/>
    <property type="match status" value="1"/>
</dbReference>
<dbReference type="Gene3D" id="3.40.30.10">
    <property type="entry name" value="Glutaredoxin"/>
    <property type="match status" value="1"/>
</dbReference>
<organism evidence="9 10">
    <name type="scientific">Desulforamulus aeronauticus DSM 10349</name>
    <dbReference type="NCBI Taxonomy" id="1121421"/>
    <lineage>
        <taxon>Bacteria</taxon>
        <taxon>Bacillati</taxon>
        <taxon>Bacillota</taxon>
        <taxon>Clostridia</taxon>
        <taxon>Eubacteriales</taxon>
        <taxon>Peptococcaceae</taxon>
        <taxon>Desulforamulus</taxon>
    </lineage>
</organism>
<evidence type="ECO:0000256" key="4">
    <source>
        <dbReference type="ARBA" id="ARBA00023157"/>
    </source>
</evidence>
<evidence type="ECO:0000256" key="5">
    <source>
        <dbReference type="ARBA" id="ARBA00023284"/>
    </source>
</evidence>
<evidence type="ECO:0000256" key="3">
    <source>
        <dbReference type="ARBA" id="ARBA00022982"/>
    </source>
</evidence>
<dbReference type="RefSeq" id="WP_072913030.1">
    <property type="nucleotide sequence ID" value="NZ_FRAR01000012.1"/>
</dbReference>
<dbReference type="InterPro" id="IPR005746">
    <property type="entry name" value="Thioredoxin"/>
</dbReference>
<evidence type="ECO:0000259" key="8">
    <source>
        <dbReference type="PROSITE" id="PS51352"/>
    </source>
</evidence>
<dbReference type="InterPro" id="IPR036249">
    <property type="entry name" value="Thioredoxin-like_sf"/>
</dbReference>
<feature type="disulfide bond" description="Redox-active" evidence="7">
    <location>
        <begin position="34"/>
        <end position="37"/>
    </location>
</feature>
<dbReference type="AlphaFoldDB" id="A0A1M6S2H7"/>
<feature type="domain" description="Thioredoxin" evidence="8">
    <location>
        <begin position="1"/>
        <end position="110"/>
    </location>
</feature>
<evidence type="ECO:0000256" key="6">
    <source>
        <dbReference type="PIRNR" id="PIRNR000077"/>
    </source>
</evidence>
<dbReference type="PIRSF" id="PIRSF000077">
    <property type="entry name" value="Thioredoxin"/>
    <property type="match status" value="1"/>
</dbReference>